<feature type="compositionally biased region" description="Low complexity" evidence="1">
    <location>
        <begin position="165"/>
        <end position="189"/>
    </location>
</feature>
<sequence length="530" mass="60859">MARTISKNNDEAEIGNDTDINATEYYEETLESNIIPSNHEGVLPTLLNEPVNVDNDANQFTDNEITAIIESQYYIVENHNNISNSVFTLSHTESLTVEKPNNNNIVEPDIQTSTESDPALGHLHTQSSSEMLTHQSDTFASTVSEDHASEESSCVDDSHEDPNYSSSDDSSDSSSSDSATSDCTSNNSTPNAEAPMIHGNMIYTPPILTNEVDVAEISMDVDKETYMEIEPTPNLQMDDPSKPVPKKSKKRIAQPLEWKKIKTKMLRNSGQEYISSSKTLKKLKAREMRRPCGEKCLLKCTSNITEEERKMIFTRYWSLKDINKQRAFIAASIQLVVPKYPYAVPNKRRFNNSFYFDISEKRVKECNFFLKVQWTLTTVPYEQLSKKKNLVFFEDDQRGKHGKHKKVDPEIKADMRRHINSIPRVESHYLRAQTKREFIEGGKSLADIFEDYKQNCISQNRPYGNRVMFSPIFNMVYNISFFSPKKDQCELCTAFQLANNDGKESLRQRYDEHHQEKTFLEPKNQKIKKK</sequence>
<accession>A0AAV8WJ78</accession>
<dbReference type="EMBL" id="JANEYF010005968">
    <property type="protein sequence ID" value="KAJ8926235.1"/>
    <property type="molecule type" value="Genomic_DNA"/>
</dbReference>
<evidence type="ECO:0000313" key="2">
    <source>
        <dbReference type="EMBL" id="KAJ8926235.1"/>
    </source>
</evidence>
<gene>
    <name evidence="2" type="ORF">NQ314_021423</name>
</gene>
<proteinExistence type="predicted"/>
<keyword evidence="3" id="KW-1185">Reference proteome</keyword>
<feature type="compositionally biased region" description="Polar residues" evidence="1">
    <location>
        <begin position="98"/>
        <end position="116"/>
    </location>
</feature>
<feature type="compositionally biased region" description="Polar residues" evidence="1">
    <location>
        <begin position="124"/>
        <end position="143"/>
    </location>
</feature>
<evidence type="ECO:0000313" key="3">
    <source>
        <dbReference type="Proteomes" id="UP001162156"/>
    </source>
</evidence>
<feature type="compositionally biased region" description="Basic and acidic residues" evidence="1">
    <location>
        <begin position="144"/>
        <end position="162"/>
    </location>
</feature>
<reference evidence="2" key="1">
    <citation type="journal article" date="2023" name="Insect Mol. Biol.">
        <title>Genome sequencing provides insights into the evolution of gene families encoding plant cell wall-degrading enzymes in longhorned beetles.</title>
        <authorList>
            <person name="Shin N.R."/>
            <person name="Okamura Y."/>
            <person name="Kirsch R."/>
            <person name="Pauchet Y."/>
        </authorList>
    </citation>
    <scope>NUCLEOTIDE SEQUENCE</scope>
    <source>
        <strain evidence="2">RBIC_L_NR</strain>
    </source>
</reference>
<feature type="region of interest" description="Disordered" evidence="1">
    <location>
        <begin position="232"/>
        <end position="251"/>
    </location>
</feature>
<organism evidence="2 3">
    <name type="scientific">Rhamnusium bicolor</name>
    <dbReference type="NCBI Taxonomy" id="1586634"/>
    <lineage>
        <taxon>Eukaryota</taxon>
        <taxon>Metazoa</taxon>
        <taxon>Ecdysozoa</taxon>
        <taxon>Arthropoda</taxon>
        <taxon>Hexapoda</taxon>
        <taxon>Insecta</taxon>
        <taxon>Pterygota</taxon>
        <taxon>Neoptera</taxon>
        <taxon>Endopterygota</taxon>
        <taxon>Coleoptera</taxon>
        <taxon>Polyphaga</taxon>
        <taxon>Cucujiformia</taxon>
        <taxon>Chrysomeloidea</taxon>
        <taxon>Cerambycidae</taxon>
        <taxon>Lepturinae</taxon>
        <taxon>Rhagiini</taxon>
        <taxon>Rhamnusium</taxon>
    </lineage>
</organism>
<feature type="region of interest" description="Disordered" evidence="1">
    <location>
        <begin position="1"/>
        <end position="20"/>
    </location>
</feature>
<evidence type="ECO:0000256" key="1">
    <source>
        <dbReference type="SAM" id="MobiDB-lite"/>
    </source>
</evidence>
<protein>
    <submittedName>
        <fullName evidence="2">Uncharacterized protein</fullName>
    </submittedName>
</protein>
<dbReference type="PANTHER" id="PTHR10773:SF19">
    <property type="match status" value="1"/>
</dbReference>
<name>A0AAV8WJ78_9CUCU</name>
<dbReference type="PANTHER" id="PTHR10773">
    <property type="entry name" value="DNA-DIRECTED RNA POLYMERASES I, II, AND III SUBUNIT RPABC2"/>
    <property type="match status" value="1"/>
</dbReference>
<dbReference type="Proteomes" id="UP001162156">
    <property type="component" value="Unassembled WGS sequence"/>
</dbReference>
<comment type="caution">
    <text evidence="2">The sequence shown here is derived from an EMBL/GenBank/DDBJ whole genome shotgun (WGS) entry which is preliminary data.</text>
</comment>
<feature type="region of interest" description="Disordered" evidence="1">
    <location>
        <begin position="98"/>
        <end position="197"/>
    </location>
</feature>
<dbReference type="AlphaFoldDB" id="A0AAV8WJ78"/>